<evidence type="ECO:0000313" key="1">
    <source>
        <dbReference type="EMBL" id="KLU05423.1"/>
    </source>
</evidence>
<dbReference type="EMBL" id="LECT01000019">
    <property type="protein sequence ID" value="KLU05423.1"/>
    <property type="molecule type" value="Genomic_DNA"/>
</dbReference>
<comment type="caution">
    <text evidence="1">The sequence shown here is derived from an EMBL/GenBank/DDBJ whole genome shotgun (WGS) entry which is preliminary data.</text>
</comment>
<accession>A0A0J1BFV6</accession>
<name>A0A0J1BFV6_RHOIS</name>
<organism evidence="1 2">
    <name type="scientific">Rhodopirellula islandica</name>
    <dbReference type="NCBI Taxonomy" id="595434"/>
    <lineage>
        <taxon>Bacteria</taxon>
        <taxon>Pseudomonadati</taxon>
        <taxon>Planctomycetota</taxon>
        <taxon>Planctomycetia</taxon>
        <taxon>Pirellulales</taxon>
        <taxon>Pirellulaceae</taxon>
        <taxon>Rhodopirellula</taxon>
    </lineage>
</organism>
<keyword evidence="2" id="KW-1185">Reference proteome</keyword>
<dbReference type="AlphaFoldDB" id="A0A0J1BFV6"/>
<sequence>MKIIGLSTRRRETGQKICQFVATTVAIQTGECPEWTREAS</sequence>
<dbReference type="PATRIC" id="fig|595434.4.peg.2506"/>
<protein>
    <submittedName>
        <fullName evidence="1">Uncharacterized protein</fullName>
    </submittedName>
</protein>
<reference evidence="1" key="1">
    <citation type="submission" date="2015-05" db="EMBL/GenBank/DDBJ databases">
        <title>Permanent draft genome of Rhodopirellula islandicus K833.</title>
        <authorList>
            <person name="Kizina J."/>
            <person name="Richter M."/>
            <person name="Glockner F.O."/>
            <person name="Harder J."/>
        </authorList>
    </citation>
    <scope>NUCLEOTIDE SEQUENCE [LARGE SCALE GENOMIC DNA]</scope>
    <source>
        <strain evidence="1">K833</strain>
    </source>
</reference>
<dbReference type="Proteomes" id="UP000036367">
    <property type="component" value="Unassembled WGS sequence"/>
</dbReference>
<gene>
    <name evidence="1" type="ORF">RISK_002630</name>
</gene>
<proteinExistence type="predicted"/>
<evidence type="ECO:0000313" key="2">
    <source>
        <dbReference type="Proteomes" id="UP000036367"/>
    </source>
</evidence>